<name>A0ACC0YLA1_9ROSI</name>
<dbReference type="Proteomes" id="UP001163603">
    <property type="component" value="Chromosome 6"/>
</dbReference>
<dbReference type="EMBL" id="CM047741">
    <property type="protein sequence ID" value="KAJ0038795.1"/>
    <property type="molecule type" value="Genomic_DNA"/>
</dbReference>
<protein>
    <submittedName>
        <fullName evidence="1">Uncharacterized protein</fullName>
    </submittedName>
</protein>
<evidence type="ECO:0000313" key="1">
    <source>
        <dbReference type="EMBL" id="KAJ0038795.1"/>
    </source>
</evidence>
<accession>A0ACC0YLA1</accession>
<reference evidence="2" key="1">
    <citation type="journal article" date="2023" name="G3 (Bethesda)">
        <title>Genome assembly and association tests identify interacting loci associated with vigor, precocity, and sex in interspecific pistachio rootstocks.</title>
        <authorList>
            <person name="Palmer W."/>
            <person name="Jacygrad E."/>
            <person name="Sagayaradj S."/>
            <person name="Cavanaugh K."/>
            <person name="Han R."/>
            <person name="Bertier L."/>
            <person name="Beede B."/>
            <person name="Kafkas S."/>
            <person name="Golino D."/>
            <person name="Preece J."/>
            <person name="Michelmore R."/>
        </authorList>
    </citation>
    <scope>NUCLEOTIDE SEQUENCE [LARGE SCALE GENOMIC DNA]</scope>
</reference>
<gene>
    <name evidence="1" type="ORF">Pint_24029</name>
</gene>
<proteinExistence type="predicted"/>
<evidence type="ECO:0000313" key="2">
    <source>
        <dbReference type="Proteomes" id="UP001163603"/>
    </source>
</evidence>
<comment type="caution">
    <text evidence="1">The sequence shown here is derived from an EMBL/GenBank/DDBJ whole genome shotgun (WGS) entry which is preliminary data.</text>
</comment>
<sequence>MAKTSIVKVLEHCKISPPPLSDPNLTLPLTFFDIPWLFFSPSQPLFFYDYHFSTSHFLSTTLPTLKQSLSLTLQHFFPFAGNLVLSSHTNEKPKIVCTEFDFVSLTVAESDGDFTHLTGNHPRDVTEFHSLVPDLKTSSVRVNEALPLFAVKVTIFSTFGLCIGLAYHHVVADGRTFNNFIKTWASFCKDSCFLMKSFPSYDRNVIVDRNGLGEIFWKEWFKRKEMVIGSETEIDLPEMARATFVVSLNDMDSIKKWIIAQCKKRNWAQPVHLSPYVLTCSFVWVCLIKSFIQDSNEKCLDEDPSFFGFNAGGLSRLDYSVPAPYFGNCIGFGRSMTRVGELLGEDGIIIAANLLGNTIKKLDKSMFEGAEKWISDWEVLFGSYLHVMVCGSPKVDLYKTDFGWGRPKKIEEISIEKKKAVSLTESRDFEGGIEVGIALPKSQMDAFNFLFNQGLKVLP</sequence>
<keyword evidence="2" id="KW-1185">Reference proteome</keyword>
<organism evidence="1 2">
    <name type="scientific">Pistacia integerrima</name>
    <dbReference type="NCBI Taxonomy" id="434235"/>
    <lineage>
        <taxon>Eukaryota</taxon>
        <taxon>Viridiplantae</taxon>
        <taxon>Streptophyta</taxon>
        <taxon>Embryophyta</taxon>
        <taxon>Tracheophyta</taxon>
        <taxon>Spermatophyta</taxon>
        <taxon>Magnoliopsida</taxon>
        <taxon>eudicotyledons</taxon>
        <taxon>Gunneridae</taxon>
        <taxon>Pentapetalae</taxon>
        <taxon>rosids</taxon>
        <taxon>malvids</taxon>
        <taxon>Sapindales</taxon>
        <taxon>Anacardiaceae</taxon>
        <taxon>Pistacia</taxon>
    </lineage>
</organism>